<dbReference type="InterPro" id="IPR058594">
    <property type="entry name" value="PB1-like_dom_pln"/>
</dbReference>
<reference evidence="10" key="1">
    <citation type="journal article" date="2022" name="Int. J. Mol. Sci.">
        <title>Draft Genome of Tanacetum Coccineum: Genomic Comparison of Closely Related Tanacetum-Family Plants.</title>
        <authorList>
            <person name="Yamashiro T."/>
            <person name="Shiraishi A."/>
            <person name="Nakayama K."/>
            <person name="Satake H."/>
        </authorList>
    </citation>
    <scope>NUCLEOTIDE SEQUENCE</scope>
</reference>
<dbReference type="PROSITE" id="PS50966">
    <property type="entry name" value="ZF_SWIM"/>
    <property type="match status" value="1"/>
</dbReference>
<evidence type="ECO:0000313" key="10">
    <source>
        <dbReference type="EMBL" id="GJS68415.1"/>
    </source>
</evidence>
<organism evidence="10 11">
    <name type="scientific">Tanacetum coccineum</name>
    <dbReference type="NCBI Taxonomy" id="301880"/>
    <lineage>
        <taxon>Eukaryota</taxon>
        <taxon>Viridiplantae</taxon>
        <taxon>Streptophyta</taxon>
        <taxon>Embryophyta</taxon>
        <taxon>Tracheophyta</taxon>
        <taxon>Spermatophyta</taxon>
        <taxon>Magnoliopsida</taxon>
        <taxon>eudicotyledons</taxon>
        <taxon>Gunneridae</taxon>
        <taxon>Pentapetalae</taxon>
        <taxon>asterids</taxon>
        <taxon>campanulids</taxon>
        <taxon>Asterales</taxon>
        <taxon>Asteraceae</taxon>
        <taxon>Asteroideae</taxon>
        <taxon>Anthemideae</taxon>
        <taxon>Anthemidinae</taxon>
        <taxon>Tanacetum</taxon>
    </lineage>
</organism>
<dbReference type="PANTHER" id="PTHR31973:SF189">
    <property type="entry name" value="TRANSPOSASE, MUDR, PLANT, MULE TRANSPOSASE DOMAIN PROTEIN-RELATED"/>
    <property type="match status" value="1"/>
</dbReference>
<keyword evidence="5" id="KW-0238">DNA-binding</keyword>
<dbReference type="EMBL" id="BQNB010009788">
    <property type="protein sequence ID" value="GJS68415.1"/>
    <property type="molecule type" value="Genomic_DNA"/>
</dbReference>
<evidence type="ECO:0000256" key="2">
    <source>
        <dbReference type="ARBA" id="ARBA00022723"/>
    </source>
</evidence>
<feature type="compositionally biased region" description="Acidic residues" evidence="8">
    <location>
        <begin position="178"/>
        <end position="195"/>
    </location>
</feature>
<keyword evidence="6" id="KW-0233">DNA recombination</keyword>
<feature type="region of interest" description="Disordered" evidence="8">
    <location>
        <begin position="176"/>
        <end position="204"/>
    </location>
</feature>
<dbReference type="InterPro" id="IPR006564">
    <property type="entry name" value="Znf_PMZ"/>
</dbReference>
<accession>A0ABQ4XSQ5</accession>
<keyword evidence="4" id="KW-0862">Zinc</keyword>
<evidence type="ECO:0000313" key="11">
    <source>
        <dbReference type="Proteomes" id="UP001151760"/>
    </source>
</evidence>
<proteinExistence type="predicted"/>
<feature type="region of interest" description="Disordered" evidence="8">
    <location>
        <begin position="1120"/>
        <end position="1145"/>
    </location>
</feature>
<dbReference type="PROSITE" id="PS01007">
    <property type="entry name" value="TRANSPOSASE_MUTATOR"/>
    <property type="match status" value="2"/>
</dbReference>
<protein>
    <recommendedName>
        <fullName evidence="9">SWIM-type domain-containing protein</fullName>
    </recommendedName>
</protein>
<dbReference type="Pfam" id="PF04434">
    <property type="entry name" value="SWIM"/>
    <property type="match status" value="1"/>
</dbReference>
<sequence>MAWVKWPIILNSFDKGGLNIGSLKAFNLALLQKWRWRLLSSPNALWVQGGPNGFKPRTGLSNPIDLFNALAFTNAWMKASSSKIILTMDVHYNGHFTRNPVTYAKGTKLTLHNIEVSRFKFEDLFEYVRSTIDSIVTEIYYNQPNQSLEKGLTILRCDDDLKEFVKLGSKHDGRISFDDDSDADSDANSDADSDADSVASVDHLSGGEEELRQVRLKKAKSKISKVSLDDFDFNVPLENDHEEEAGKEFNPMFSIVESQKGENYVEPDIDSDRGMPRGDSDDEMNDTDKWIIHDPNTHWKLKKPILGERYDSFEQLKDCLIFYSVANGYQLWYEKSDSKKLLVKCGLDQKKKKGETVDRSKPKCPFHMRAVKMRDENTVHIRSLKDKHTCTSQYYLGSLITSKWIAQRFEDKLRMNPDMKVVDLQQYVMKKYRVKVSHHQCSRAKRMALYQLKQNVGTQYDRLVDYCYELKRSNPGTTVAMQVDPLADGKHMFNSYYVCIQQLKEGWKAGCRKIIGIDGCFLKGICQGELLAAVGRDANNQIYPIAWAVVQVENIENWEWFLQHLRQDLDLKDGTGVALISDGHKGIIQAVKRVVPNVEHRLCARHIYANFCKKYGGVVYRNLFWAASKTTNHDKWVHIMGQLKEVNEEAHQYLMEREPKLWCRSFFKVGVDCDAVENGLSESFNSHIRMARRKPILGLFEDIRCYVMQRNATLRKECEKWEDDMCPNIRKVLELHKRIQRYNPGTTVGMQVDPLADGKHMFNSYYVCIQQLKEGWKVGCRKIIVVQIENTENWEWFLQHLRQDLDLKDGTGVALISDGHKGIIQAVKRVVPNVEHRLCARHIYANFCKKYGGVVFRNLFWASSNSTNHDKSFFKVGVDCDAVENGLSESFNSHIRIARRKPILGLFEDIRCYVMQRNATLRKECEKWEDDICPNIRKVLELHKRIQRKWTLIPSGWMQFEVRQGNGLEAFNVQLDNKTCSCGQWQLTGIPCPHSITAMYNVNMNPEDFVTDSFRLATYKKLYEFNIKPVKGIDQWRKIKHIPCLPPKERRMPGRPNIARKKDKSELRKHVAKAPKFMTCKNCNQRGHNSSGCKNEKAPPVEKIPMKKGRPLVEDPVNARVPAKRKRKAGPTNKPGPSKKGGACPINQDGAADGVDEMANGEEVQVDGVEDRADEDLVDIEVEFENVEVGRKFENIEVEFELIRVEVINEEHEDGVDLQDDGVDLQEDGVDLQADGVDLLKDGVDLQDDGVDLQEDGVDLQHDGVELQDDGHNIQPAVAPARVRTRRQSQRLVMRNWNRRPMQTVNGEGTTPEKAFLIL</sequence>
<keyword evidence="1" id="KW-0815">Transposition</keyword>
<evidence type="ECO:0000256" key="3">
    <source>
        <dbReference type="ARBA" id="ARBA00022771"/>
    </source>
</evidence>
<evidence type="ECO:0000256" key="1">
    <source>
        <dbReference type="ARBA" id="ARBA00022578"/>
    </source>
</evidence>
<evidence type="ECO:0000259" key="9">
    <source>
        <dbReference type="PROSITE" id="PS50966"/>
    </source>
</evidence>
<comment type="caution">
    <text evidence="10">The sequence shown here is derived from an EMBL/GenBank/DDBJ whole genome shotgun (WGS) entry which is preliminary data.</text>
</comment>
<dbReference type="InterPro" id="IPR001207">
    <property type="entry name" value="Transposase_mutator"/>
</dbReference>
<dbReference type="InterPro" id="IPR007527">
    <property type="entry name" value="Znf_SWIM"/>
</dbReference>
<dbReference type="PANTHER" id="PTHR31973">
    <property type="entry name" value="POLYPROTEIN, PUTATIVE-RELATED"/>
    <property type="match status" value="1"/>
</dbReference>
<evidence type="ECO:0000256" key="4">
    <source>
        <dbReference type="ARBA" id="ARBA00022833"/>
    </source>
</evidence>
<keyword evidence="3 7" id="KW-0863">Zinc-finger</keyword>
<gene>
    <name evidence="10" type="ORF">Tco_0682980</name>
</gene>
<keyword evidence="11" id="KW-1185">Reference proteome</keyword>
<dbReference type="InterPro" id="IPR018289">
    <property type="entry name" value="MULE_transposase_dom"/>
</dbReference>
<evidence type="ECO:0000256" key="5">
    <source>
        <dbReference type="ARBA" id="ARBA00023125"/>
    </source>
</evidence>
<dbReference type="Pfam" id="PF26130">
    <property type="entry name" value="PB1-like"/>
    <property type="match status" value="1"/>
</dbReference>
<evidence type="ECO:0000256" key="7">
    <source>
        <dbReference type="PROSITE-ProRule" id="PRU00325"/>
    </source>
</evidence>
<evidence type="ECO:0000256" key="6">
    <source>
        <dbReference type="ARBA" id="ARBA00023172"/>
    </source>
</evidence>
<feature type="region of interest" description="Disordered" evidence="8">
    <location>
        <begin position="1046"/>
        <end position="1067"/>
    </location>
</feature>
<dbReference type="SMART" id="SM00575">
    <property type="entry name" value="ZnF_PMZ"/>
    <property type="match status" value="1"/>
</dbReference>
<dbReference type="Pfam" id="PF10551">
    <property type="entry name" value="MULE"/>
    <property type="match status" value="2"/>
</dbReference>
<evidence type="ECO:0000256" key="8">
    <source>
        <dbReference type="SAM" id="MobiDB-lite"/>
    </source>
</evidence>
<keyword evidence="2" id="KW-0479">Metal-binding</keyword>
<feature type="domain" description="SWIM-type" evidence="9">
    <location>
        <begin position="971"/>
        <end position="1003"/>
    </location>
</feature>
<dbReference type="Proteomes" id="UP001151760">
    <property type="component" value="Unassembled WGS sequence"/>
</dbReference>
<name>A0ABQ4XSQ5_9ASTR</name>
<reference evidence="10" key="2">
    <citation type="submission" date="2022-01" db="EMBL/GenBank/DDBJ databases">
        <authorList>
            <person name="Yamashiro T."/>
            <person name="Shiraishi A."/>
            <person name="Satake H."/>
            <person name="Nakayama K."/>
        </authorList>
    </citation>
    <scope>NUCLEOTIDE SEQUENCE</scope>
</reference>